<dbReference type="GO" id="GO:0016740">
    <property type="term" value="F:transferase activity"/>
    <property type="evidence" value="ECO:0007669"/>
    <property type="project" value="UniProtKB-KW"/>
</dbReference>
<reference evidence="3 4" key="1">
    <citation type="journal article" date="2013" name="Proc. Natl. Acad. Sci. U.S.A.">
        <title>The king cobra genome reveals dynamic gene evolution and adaptation in the snake venom system.</title>
        <authorList>
            <person name="Vonk F.J."/>
            <person name="Casewell N.R."/>
            <person name="Henkel C.V."/>
            <person name="Heimberg A.M."/>
            <person name="Jansen H.J."/>
            <person name="McCleary R.J."/>
            <person name="Kerkkamp H.M."/>
            <person name="Vos R.A."/>
            <person name="Guerreiro I."/>
            <person name="Calvete J.J."/>
            <person name="Wuster W."/>
            <person name="Woods A.E."/>
            <person name="Logan J.M."/>
            <person name="Harrison R.A."/>
            <person name="Castoe T.A."/>
            <person name="de Koning A.P."/>
            <person name="Pollock D.D."/>
            <person name="Yandell M."/>
            <person name="Calderon D."/>
            <person name="Renjifo C."/>
            <person name="Currier R.B."/>
            <person name="Salgado D."/>
            <person name="Pla D."/>
            <person name="Sanz L."/>
            <person name="Hyder A.S."/>
            <person name="Ribeiro J.M."/>
            <person name="Arntzen J.W."/>
            <person name="van den Thillart G.E."/>
            <person name="Boetzer M."/>
            <person name="Pirovano W."/>
            <person name="Dirks R.P."/>
            <person name="Spaink H.P."/>
            <person name="Duboule D."/>
            <person name="McGlinn E."/>
            <person name="Kini R.M."/>
            <person name="Richardson M.K."/>
        </authorList>
    </citation>
    <scope>NUCLEOTIDE SEQUENCE</scope>
    <source>
        <tissue evidence="3">Blood</tissue>
    </source>
</reference>
<feature type="chain" id="PRO_5004771368" evidence="2">
    <location>
        <begin position="21"/>
        <end position="191"/>
    </location>
</feature>
<protein>
    <submittedName>
        <fullName evidence="3">Polypeptide N-acetylgalactosaminyltransferase 2</fullName>
    </submittedName>
</protein>
<gene>
    <name evidence="3" type="primary">GALNT2</name>
    <name evidence="3" type="ORF">L345_18337</name>
</gene>
<comment type="caution">
    <text evidence="3">The sequence shown here is derived from an EMBL/GenBank/DDBJ whole genome shotgun (WGS) entry which is preliminary data.</text>
</comment>
<accession>V8N0Z1</accession>
<feature type="non-terminal residue" evidence="3">
    <location>
        <position position="1"/>
    </location>
</feature>
<feature type="signal peptide" evidence="2">
    <location>
        <begin position="1"/>
        <end position="20"/>
    </location>
</feature>
<evidence type="ECO:0000256" key="2">
    <source>
        <dbReference type="SAM" id="SignalP"/>
    </source>
</evidence>
<keyword evidence="3" id="KW-0808">Transferase</keyword>
<name>V8N0Z1_OPHHA</name>
<organism evidence="3 4">
    <name type="scientific">Ophiophagus hannah</name>
    <name type="common">King cobra</name>
    <name type="synonym">Naja hannah</name>
    <dbReference type="NCBI Taxonomy" id="8665"/>
    <lineage>
        <taxon>Eukaryota</taxon>
        <taxon>Metazoa</taxon>
        <taxon>Chordata</taxon>
        <taxon>Craniata</taxon>
        <taxon>Vertebrata</taxon>
        <taxon>Euteleostomi</taxon>
        <taxon>Lepidosauria</taxon>
        <taxon>Squamata</taxon>
        <taxon>Bifurcata</taxon>
        <taxon>Unidentata</taxon>
        <taxon>Episquamata</taxon>
        <taxon>Toxicofera</taxon>
        <taxon>Serpentes</taxon>
        <taxon>Colubroidea</taxon>
        <taxon>Elapidae</taxon>
        <taxon>Elapinae</taxon>
        <taxon>Ophiophagus</taxon>
    </lineage>
</organism>
<evidence type="ECO:0000313" key="3">
    <source>
        <dbReference type="EMBL" id="ETE55954.1"/>
    </source>
</evidence>
<evidence type="ECO:0000313" key="4">
    <source>
        <dbReference type="Proteomes" id="UP000018936"/>
    </source>
</evidence>
<sequence length="191" mass="20445">MRRRSRLLLCFAFLWVLGIATYMYSGGSAALAGGGRKVRGKTGAEPHAHPPGRRRGCLSAGSGWAGGPLAFAPAFPPEPLRAHPEALNSALRRGVSYSRGWVRVRGGLVSHPGERGREKGFSSGSPAGSFPVPLVPGRFPRWRSGARQPACDFPSESLPPTTLVAWARGWEENLAAAARRRAHHPRQHGCG</sequence>
<proteinExistence type="predicted"/>
<evidence type="ECO:0000256" key="1">
    <source>
        <dbReference type="SAM" id="MobiDB-lite"/>
    </source>
</evidence>
<keyword evidence="2" id="KW-0732">Signal</keyword>
<dbReference type="EMBL" id="AZIM01060611">
    <property type="protein sequence ID" value="ETE55954.1"/>
    <property type="molecule type" value="Genomic_DNA"/>
</dbReference>
<feature type="region of interest" description="Disordered" evidence="1">
    <location>
        <begin position="34"/>
        <end position="56"/>
    </location>
</feature>
<dbReference type="AlphaFoldDB" id="V8N0Z1"/>
<keyword evidence="4" id="KW-1185">Reference proteome</keyword>
<dbReference type="Proteomes" id="UP000018936">
    <property type="component" value="Unassembled WGS sequence"/>
</dbReference>